<sequence length="331" mass="33922">MSRRLSLALSAALLATVAVSASASARSTTTITDLGGLPSATETSVTSINDSGVAVGADYGDGRNHAVKFDGAGASELVGPAGAHTYLTSVNNHGAAVGFTSLPGGATKPIRFNPDGSYVLLSVPFGYSYAHAFAINDGGATFGSALGATDGRQIPVRWLPNGVLTSMKLPAGATWGRVTGASSNGYVSGFVSGPGMEQLAVRWNPDSSVTKLPRMSDGEPTTAQAVNRHGDVVGTGRFANGEGTFGVRWNADGSMNKYGPNIEPKSINDDGVAVGFTYVADKQHPYRWTKDGEELALGFPEGADSVTTLDINNAGVIVGSAGGRAYKWTVS</sequence>
<dbReference type="RefSeq" id="WP_191295945.1">
    <property type="nucleotide sequence ID" value="NZ_BNAR01000001.1"/>
</dbReference>
<evidence type="ECO:0000313" key="3">
    <source>
        <dbReference type="Proteomes" id="UP000605568"/>
    </source>
</evidence>
<protein>
    <recommendedName>
        <fullName evidence="4">Extracellular repeat, HAF family</fullName>
    </recommendedName>
</protein>
<accession>A0ABQ3LZG6</accession>
<evidence type="ECO:0000313" key="2">
    <source>
        <dbReference type="EMBL" id="GHH30067.1"/>
    </source>
</evidence>
<feature type="chain" id="PRO_5046614656" description="Extracellular repeat, HAF family" evidence="1">
    <location>
        <begin position="24"/>
        <end position="331"/>
    </location>
</feature>
<dbReference type="Proteomes" id="UP000605568">
    <property type="component" value="Unassembled WGS sequence"/>
</dbReference>
<comment type="caution">
    <text evidence="2">The sequence shown here is derived from an EMBL/GenBank/DDBJ whole genome shotgun (WGS) entry which is preliminary data.</text>
</comment>
<dbReference type="EMBL" id="BNAR01000001">
    <property type="protein sequence ID" value="GHH30067.1"/>
    <property type="molecule type" value="Genomic_DNA"/>
</dbReference>
<feature type="signal peptide" evidence="1">
    <location>
        <begin position="1"/>
        <end position="23"/>
    </location>
</feature>
<reference evidence="3" key="1">
    <citation type="journal article" date="2019" name="Int. J. Syst. Evol. Microbiol.">
        <title>The Global Catalogue of Microorganisms (GCM) 10K type strain sequencing project: providing services to taxonomists for standard genome sequencing and annotation.</title>
        <authorList>
            <consortium name="The Broad Institute Genomics Platform"/>
            <consortium name="The Broad Institute Genome Sequencing Center for Infectious Disease"/>
            <person name="Wu L."/>
            <person name="Ma J."/>
        </authorList>
    </citation>
    <scope>NUCLEOTIDE SEQUENCE [LARGE SCALE GENOMIC DNA]</scope>
    <source>
        <strain evidence="3">CGMCC 4.7367</strain>
    </source>
</reference>
<name>A0ABQ3LZG6_9PSEU</name>
<keyword evidence="1" id="KW-0732">Signal</keyword>
<organism evidence="2 3">
    <name type="scientific">Lentzea cavernae</name>
    <dbReference type="NCBI Taxonomy" id="2020703"/>
    <lineage>
        <taxon>Bacteria</taxon>
        <taxon>Bacillati</taxon>
        <taxon>Actinomycetota</taxon>
        <taxon>Actinomycetes</taxon>
        <taxon>Pseudonocardiales</taxon>
        <taxon>Pseudonocardiaceae</taxon>
        <taxon>Lentzea</taxon>
    </lineage>
</organism>
<keyword evidence="3" id="KW-1185">Reference proteome</keyword>
<evidence type="ECO:0000256" key="1">
    <source>
        <dbReference type="SAM" id="SignalP"/>
    </source>
</evidence>
<evidence type="ECO:0008006" key="4">
    <source>
        <dbReference type="Google" id="ProtNLM"/>
    </source>
</evidence>
<proteinExistence type="predicted"/>
<gene>
    <name evidence="2" type="ORF">GCM10017774_07100</name>
</gene>